<dbReference type="Proteomes" id="UP000199438">
    <property type="component" value="Unassembled WGS sequence"/>
</dbReference>
<evidence type="ECO:0000259" key="1">
    <source>
        <dbReference type="Pfam" id="PF00534"/>
    </source>
</evidence>
<dbReference type="EMBL" id="FOKV01000002">
    <property type="protein sequence ID" value="SFC15104.1"/>
    <property type="molecule type" value="Genomic_DNA"/>
</dbReference>
<dbReference type="PANTHER" id="PTHR45947:SF3">
    <property type="entry name" value="SULFOQUINOVOSYL TRANSFERASE SQD2"/>
    <property type="match status" value="1"/>
</dbReference>
<dbReference type="Pfam" id="PF00534">
    <property type="entry name" value="Glycos_transf_1"/>
    <property type="match status" value="1"/>
</dbReference>
<dbReference type="STRING" id="1334022.SAMN04487907_102410"/>
<evidence type="ECO:0000313" key="2">
    <source>
        <dbReference type="EMBL" id="SFC15104.1"/>
    </source>
</evidence>
<protein>
    <submittedName>
        <fullName evidence="2">Glycosyltransferase involved in cell wall bisynthesis</fullName>
    </submittedName>
</protein>
<keyword evidence="3" id="KW-1185">Reference proteome</keyword>
<dbReference type="PANTHER" id="PTHR45947">
    <property type="entry name" value="SULFOQUINOVOSYL TRANSFERASE SQD2"/>
    <property type="match status" value="1"/>
</dbReference>
<keyword evidence="2" id="KW-0808">Transferase</keyword>
<gene>
    <name evidence="2" type="ORF">SAMN04487907_102410</name>
</gene>
<dbReference type="Gene3D" id="3.40.50.2000">
    <property type="entry name" value="Glycogen Phosphorylase B"/>
    <property type="match status" value="2"/>
</dbReference>
<dbReference type="InterPro" id="IPR001296">
    <property type="entry name" value="Glyco_trans_1"/>
</dbReference>
<dbReference type="AlphaFoldDB" id="A0A1I1GTX4"/>
<feature type="domain" description="Glycosyl transferase family 1" evidence="1">
    <location>
        <begin position="174"/>
        <end position="330"/>
    </location>
</feature>
<evidence type="ECO:0000313" key="3">
    <source>
        <dbReference type="Proteomes" id="UP000199438"/>
    </source>
</evidence>
<reference evidence="3" key="1">
    <citation type="submission" date="2016-10" db="EMBL/GenBank/DDBJ databases">
        <authorList>
            <person name="Varghese N."/>
            <person name="Submissions S."/>
        </authorList>
    </citation>
    <scope>NUCLEOTIDE SEQUENCE [LARGE SCALE GENOMIC DNA]</scope>
    <source>
        <strain evidence="3">DSM 24499</strain>
    </source>
</reference>
<proteinExistence type="predicted"/>
<sequence length="358" mass="40865">MKIAIIADHRHALKKPYGGGLAMVTHKIVQKLSEKGIQVDVYAKSGSECQNLHALDDHFAEGSPFSCIRSENYNPIEIKNAIIYAEIFQDLERNEYDIVHNHSLNYLPIILGNRLKTRFVTTLHTMAFPEIKFALDYIKEESHQEFIVVSESLRDQYSKFLNFPKVIRNAIDLNDWKPNFETNNEYCMWFGSICKEKAPHLAIEVAIKANKPIILAGRGKNSEYFERFVAPLLKNPLVSYVGEQDRSQINRLLRNASALLFTSVWDEPSALAISESLASGTPVLSWDKGVASEIITEEVGQICEPIDTNAMAEALKNIDKFDRKACRKYAEENCNIDNMIEEYIQFYESLIEENAEVY</sequence>
<dbReference type="RefSeq" id="WP_092541471.1">
    <property type="nucleotide sequence ID" value="NZ_FOKV01000002.1"/>
</dbReference>
<name>A0A1I1GTX4_9FLAO</name>
<dbReference type="GO" id="GO:0016757">
    <property type="term" value="F:glycosyltransferase activity"/>
    <property type="evidence" value="ECO:0007669"/>
    <property type="project" value="InterPro"/>
</dbReference>
<dbReference type="SUPFAM" id="SSF53756">
    <property type="entry name" value="UDP-Glycosyltransferase/glycogen phosphorylase"/>
    <property type="match status" value="1"/>
</dbReference>
<accession>A0A1I1GTX4</accession>
<dbReference type="InterPro" id="IPR050194">
    <property type="entry name" value="Glycosyltransferase_grp1"/>
</dbReference>
<organism evidence="2 3">
    <name type="scientific">Zunongwangia mangrovi</name>
    <dbReference type="NCBI Taxonomy" id="1334022"/>
    <lineage>
        <taxon>Bacteria</taxon>
        <taxon>Pseudomonadati</taxon>
        <taxon>Bacteroidota</taxon>
        <taxon>Flavobacteriia</taxon>
        <taxon>Flavobacteriales</taxon>
        <taxon>Flavobacteriaceae</taxon>
        <taxon>Zunongwangia</taxon>
    </lineage>
</organism>
<dbReference type="OrthoDB" id="9768685at2"/>